<reference evidence="2 3" key="1">
    <citation type="journal article" date="2024" name="G3 (Bethesda)">
        <title>Genome assembly of Hibiscus sabdariffa L. provides insights into metabolisms of medicinal natural products.</title>
        <authorList>
            <person name="Kim T."/>
        </authorList>
    </citation>
    <scope>NUCLEOTIDE SEQUENCE [LARGE SCALE GENOMIC DNA]</scope>
    <source>
        <strain evidence="2">TK-2024</strain>
        <tissue evidence="2">Old leaves</tissue>
    </source>
</reference>
<accession>A0ABR2PWN3</accession>
<dbReference type="Proteomes" id="UP001396334">
    <property type="component" value="Unassembled WGS sequence"/>
</dbReference>
<keyword evidence="3" id="KW-1185">Reference proteome</keyword>
<evidence type="ECO:0000313" key="3">
    <source>
        <dbReference type="Proteomes" id="UP001396334"/>
    </source>
</evidence>
<sequence>MHGFYYKQFAFLPYNFKTLAMVMRMKLWDNGDPLSSRCKVEVGTGCLPEEEGRTEPKPGCGQIKLQQIPDSGEESPSEDIESSDSNTEHTFRPTPRPRRSMPFRYGSDSDIEDVHRLSSRLVSFEYIDDSNTEDMFRLRLRLRMRIFTYISDSIIQNNDSNTENMSRPGLRLRRFNNDSDIVEDVRSRSEIET</sequence>
<name>A0ABR2PWN3_9ROSI</name>
<feature type="compositionally biased region" description="Acidic residues" evidence="1">
    <location>
        <begin position="71"/>
        <end position="82"/>
    </location>
</feature>
<protein>
    <submittedName>
        <fullName evidence="2">Uncharacterized protein</fullName>
    </submittedName>
</protein>
<evidence type="ECO:0000313" key="2">
    <source>
        <dbReference type="EMBL" id="KAK8992856.1"/>
    </source>
</evidence>
<proteinExistence type="predicted"/>
<gene>
    <name evidence="2" type="ORF">V6N11_048924</name>
</gene>
<comment type="caution">
    <text evidence="2">The sequence shown here is derived from an EMBL/GenBank/DDBJ whole genome shotgun (WGS) entry which is preliminary data.</text>
</comment>
<organism evidence="2 3">
    <name type="scientific">Hibiscus sabdariffa</name>
    <name type="common">roselle</name>
    <dbReference type="NCBI Taxonomy" id="183260"/>
    <lineage>
        <taxon>Eukaryota</taxon>
        <taxon>Viridiplantae</taxon>
        <taxon>Streptophyta</taxon>
        <taxon>Embryophyta</taxon>
        <taxon>Tracheophyta</taxon>
        <taxon>Spermatophyta</taxon>
        <taxon>Magnoliopsida</taxon>
        <taxon>eudicotyledons</taxon>
        <taxon>Gunneridae</taxon>
        <taxon>Pentapetalae</taxon>
        <taxon>rosids</taxon>
        <taxon>malvids</taxon>
        <taxon>Malvales</taxon>
        <taxon>Malvaceae</taxon>
        <taxon>Malvoideae</taxon>
        <taxon>Hibiscus</taxon>
    </lineage>
</organism>
<dbReference type="EMBL" id="JBBPBN010000050">
    <property type="protein sequence ID" value="KAK8992856.1"/>
    <property type="molecule type" value="Genomic_DNA"/>
</dbReference>
<feature type="region of interest" description="Disordered" evidence="1">
    <location>
        <begin position="48"/>
        <end position="105"/>
    </location>
</feature>
<evidence type="ECO:0000256" key="1">
    <source>
        <dbReference type="SAM" id="MobiDB-lite"/>
    </source>
</evidence>